<comment type="caution">
    <text evidence="1">The sequence shown here is derived from an EMBL/GenBank/DDBJ whole genome shotgun (WGS) entry which is preliminary data.</text>
</comment>
<protein>
    <submittedName>
        <fullName evidence="1">Uncharacterized protein</fullName>
    </submittedName>
</protein>
<name>A0ABR4XQ38_9LACO</name>
<organism evidence="1 2">
    <name type="scientific">Oenococcus alcoholitolerans</name>
    <dbReference type="NCBI Taxonomy" id="931074"/>
    <lineage>
        <taxon>Bacteria</taxon>
        <taxon>Bacillati</taxon>
        <taxon>Bacillota</taxon>
        <taxon>Bacilli</taxon>
        <taxon>Lactobacillales</taxon>
        <taxon>Lactobacillaceae</taxon>
        <taxon>Oenococcus</taxon>
    </lineage>
</organism>
<keyword evidence="2" id="KW-1185">Reference proteome</keyword>
<dbReference type="EMBL" id="AXCV01000303">
    <property type="protein sequence ID" value="KGO31563.1"/>
    <property type="molecule type" value="Genomic_DNA"/>
</dbReference>
<sequence length="75" mass="8578">MTKKIYKDYFFDEKAFNTHDGGYVPLERSNKEEKPLAIPPLLKADKVNGNDIYYTVEAQEGESQFLDGHKPNLGI</sequence>
<evidence type="ECO:0000313" key="2">
    <source>
        <dbReference type="Proteomes" id="UP000030023"/>
    </source>
</evidence>
<dbReference type="Proteomes" id="UP000030023">
    <property type="component" value="Unassembled WGS sequence"/>
</dbReference>
<reference evidence="1 2" key="1">
    <citation type="journal article" date="2014" name="Antonie Van Leeuwenhoek">
        <title>Oenococcus alcoholitolerans sp. nov., a lactic acid bacteria isolated from cachaca and ethanol fermentation processes.</title>
        <authorList>
            <person name="Badotti F."/>
            <person name="Moreira A.P."/>
            <person name="Tonon L.A."/>
            <person name="de Lucena B.T."/>
            <person name="Gomes Fde C."/>
            <person name="Kruger R."/>
            <person name="Thompson C.C."/>
            <person name="de Morais M.A.Jr."/>
            <person name="Rosa C.A."/>
            <person name="Thompson F.L."/>
        </authorList>
    </citation>
    <scope>NUCLEOTIDE SEQUENCE [LARGE SCALE GENOMIC DNA]</scope>
    <source>
        <strain evidence="1 2">UFRJ-M7.2.18</strain>
    </source>
</reference>
<accession>A0ABR4XQ38</accession>
<gene>
    <name evidence="1" type="ORF">Q757_06470</name>
</gene>
<evidence type="ECO:0000313" key="1">
    <source>
        <dbReference type="EMBL" id="KGO31563.1"/>
    </source>
</evidence>
<proteinExistence type="predicted"/>